<evidence type="ECO:0000313" key="5">
    <source>
        <dbReference type="EMBL" id="GGF51226.1"/>
    </source>
</evidence>
<dbReference type="PANTHER" id="PTHR46193:SF10">
    <property type="entry name" value="6-PHOSPHOGLUCONATE PHOSPHATASE"/>
    <property type="match status" value="1"/>
</dbReference>
<sequence length="223" mass="23713">MIDLVIFDCDGVLIDTERHCWTADAALLTAAGIAISEEEVARRFTGISFKDMYRALEAEHGITLPKGFHETVDAAIRAACVAAGPNLAVAGVADAIARIRQAKCVASSSNPAWLERYLGQVGLWSVFAPNVFSAVEVTRGKPAPDLFLHAARKMGVAPERCLVIEDSVPGVTGATAAGMRVLGFTQTAWDPKTHGPRLIEAGAVATFDDMRVLPALVREADLS</sequence>
<reference evidence="5" key="1">
    <citation type="journal article" date="2014" name="Int. J. Syst. Evol. Microbiol.">
        <title>Complete genome sequence of Corynebacterium casei LMG S-19264T (=DSM 44701T), isolated from a smear-ripened cheese.</title>
        <authorList>
            <consortium name="US DOE Joint Genome Institute (JGI-PGF)"/>
            <person name="Walter F."/>
            <person name="Albersmeier A."/>
            <person name="Kalinowski J."/>
            <person name="Ruckert C."/>
        </authorList>
    </citation>
    <scope>NUCLEOTIDE SEQUENCE</scope>
    <source>
        <strain evidence="5">CGMCC 1.15725</strain>
    </source>
</reference>
<accession>A0A8J2Z1B3</accession>
<dbReference type="InterPro" id="IPR023214">
    <property type="entry name" value="HAD_sf"/>
</dbReference>
<dbReference type="InterPro" id="IPR036412">
    <property type="entry name" value="HAD-like_sf"/>
</dbReference>
<name>A0A8J2Z1B3_9PROT</name>
<comment type="cofactor">
    <cofactor evidence="1">
        <name>Mg(2+)</name>
        <dbReference type="ChEBI" id="CHEBI:18420"/>
    </cofactor>
</comment>
<dbReference type="GO" id="GO:0046872">
    <property type="term" value="F:metal ion binding"/>
    <property type="evidence" value="ECO:0007669"/>
    <property type="project" value="UniProtKB-KW"/>
</dbReference>
<dbReference type="GO" id="GO:0003824">
    <property type="term" value="F:catalytic activity"/>
    <property type="evidence" value="ECO:0007669"/>
    <property type="project" value="UniProtKB-ARBA"/>
</dbReference>
<dbReference type="AlphaFoldDB" id="A0A8J2Z1B3"/>
<gene>
    <name evidence="5" type="ORF">GCM10011611_67080</name>
</gene>
<keyword evidence="3" id="KW-0479">Metal-binding</keyword>
<dbReference type="SFLD" id="SFLDS00003">
    <property type="entry name" value="Haloacid_Dehalogenase"/>
    <property type="match status" value="1"/>
</dbReference>
<dbReference type="InterPro" id="IPR051600">
    <property type="entry name" value="Beta-PGM-like"/>
</dbReference>
<dbReference type="SUPFAM" id="SSF56784">
    <property type="entry name" value="HAD-like"/>
    <property type="match status" value="1"/>
</dbReference>
<evidence type="ECO:0000256" key="2">
    <source>
        <dbReference type="ARBA" id="ARBA00006171"/>
    </source>
</evidence>
<comment type="caution">
    <text evidence="5">The sequence shown here is derived from an EMBL/GenBank/DDBJ whole genome shotgun (WGS) entry which is preliminary data.</text>
</comment>
<dbReference type="Proteomes" id="UP000646365">
    <property type="component" value="Unassembled WGS sequence"/>
</dbReference>
<dbReference type="PANTHER" id="PTHR46193">
    <property type="entry name" value="6-PHOSPHOGLUCONATE PHOSPHATASE"/>
    <property type="match status" value="1"/>
</dbReference>
<dbReference type="EMBL" id="BMJQ01000038">
    <property type="protein sequence ID" value="GGF51226.1"/>
    <property type="molecule type" value="Genomic_DNA"/>
</dbReference>
<dbReference type="InterPro" id="IPR023198">
    <property type="entry name" value="PGP-like_dom2"/>
</dbReference>
<reference evidence="5" key="2">
    <citation type="submission" date="2020-09" db="EMBL/GenBank/DDBJ databases">
        <authorList>
            <person name="Sun Q."/>
            <person name="Zhou Y."/>
        </authorList>
    </citation>
    <scope>NUCLEOTIDE SEQUENCE</scope>
    <source>
        <strain evidence="5">CGMCC 1.15725</strain>
    </source>
</reference>
<dbReference type="Gene3D" id="1.10.150.240">
    <property type="entry name" value="Putative phosphatase, domain 2"/>
    <property type="match status" value="1"/>
</dbReference>
<dbReference type="Gene3D" id="3.40.50.1000">
    <property type="entry name" value="HAD superfamily/HAD-like"/>
    <property type="match status" value="1"/>
</dbReference>
<evidence type="ECO:0000313" key="6">
    <source>
        <dbReference type="Proteomes" id="UP000646365"/>
    </source>
</evidence>
<keyword evidence="4" id="KW-0460">Magnesium</keyword>
<evidence type="ECO:0000256" key="1">
    <source>
        <dbReference type="ARBA" id="ARBA00001946"/>
    </source>
</evidence>
<dbReference type="SFLD" id="SFLDG01129">
    <property type="entry name" value="C1.5:_HAD__Beta-PGM__Phosphata"/>
    <property type="match status" value="1"/>
</dbReference>
<protein>
    <submittedName>
        <fullName evidence="5">Haloacid dehalogenase</fullName>
    </submittedName>
</protein>
<dbReference type="NCBIfam" id="TIGR01509">
    <property type="entry name" value="HAD-SF-IA-v3"/>
    <property type="match status" value="1"/>
</dbReference>
<dbReference type="Pfam" id="PF00702">
    <property type="entry name" value="Hydrolase"/>
    <property type="match status" value="1"/>
</dbReference>
<proteinExistence type="inferred from homology"/>
<dbReference type="RefSeq" id="WP_189052578.1">
    <property type="nucleotide sequence ID" value="NZ_BMJQ01000038.1"/>
</dbReference>
<dbReference type="InterPro" id="IPR006439">
    <property type="entry name" value="HAD-SF_hydro_IA"/>
</dbReference>
<keyword evidence="6" id="KW-1185">Reference proteome</keyword>
<evidence type="ECO:0000256" key="3">
    <source>
        <dbReference type="ARBA" id="ARBA00022723"/>
    </source>
</evidence>
<evidence type="ECO:0000256" key="4">
    <source>
        <dbReference type="ARBA" id="ARBA00022842"/>
    </source>
</evidence>
<organism evidence="5 6">
    <name type="scientific">Aliidongia dinghuensis</name>
    <dbReference type="NCBI Taxonomy" id="1867774"/>
    <lineage>
        <taxon>Bacteria</taxon>
        <taxon>Pseudomonadati</taxon>
        <taxon>Pseudomonadota</taxon>
        <taxon>Alphaproteobacteria</taxon>
        <taxon>Rhodospirillales</taxon>
        <taxon>Dongiaceae</taxon>
        <taxon>Aliidongia</taxon>
    </lineage>
</organism>
<comment type="similarity">
    <text evidence="2">Belongs to the HAD-like hydrolase superfamily. CbbY/CbbZ/Gph/YieH family.</text>
</comment>